<protein>
    <submittedName>
        <fullName evidence="1">DUF1178 domain-containing protein</fullName>
    </submittedName>
</protein>
<proteinExistence type="predicted"/>
<keyword evidence="2" id="KW-1185">Reference proteome</keyword>
<dbReference type="RefSeq" id="WP_108918610.1">
    <property type="nucleotide sequence ID" value="NZ_BGJY01000046.1"/>
</dbReference>
<gene>
    <name evidence="1" type="ORF">C5689_17960</name>
</gene>
<name>A0A2U1SLJ9_METSR</name>
<dbReference type="AlphaFoldDB" id="A0A2U1SLJ9"/>
<evidence type="ECO:0000313" key="1">
    <source>
        <dbReference type="EMBL" id="PWB92491.1"/>
    </source>
</evidence>
<dbReference type="OrthoDB" id="9799894at2"/>
<sequence>MILYRLICSEGHEFESWFRDSEAYDRQAAQGAVSCPFCHSTKVAKAIMAPHVARRSARAREEGTSVPALHDERHAALRTMIQELRQKIAASTEDVGDRFPEEARRIQDGEAEMRAIRGRASFEEAKALLEDGIEILPIPGPPDESH</sequence>
<dbReference type="EMBL" id="PUIV01000050">
    <property type="protein sequence ID" value="PWB92491.1"/>
    <property type="molecule type" value="Genomic_DNA"/>
</dbReference>
<evidence type="ECO:0000313" key="2">
    <source>
        <dbReference type="Proteomes" id="UP000245137"/>
    </source>
</evidence>
<reference evidence="1 2" key="1">
    <citation type="journal article" date="2018" name="Appl. Microbiol. Biotechnol.">
        <title>Co-cultivation of the strictly anaerobic methanogen Methanosarcina barkeri with aerobic methanotrophs in an oxygen-limited membrane bioreactor.</title>
        <authorList>
            <person name="In 't Zandt M.H."/>
            <person name="van den Bosch T.J.M."/>
            <person name="Rijkers R."/>
            <person name="van Kessel M.A.H.J."/>
            <person name="Jetten M.S.M."/>
            <person name="Welte C.U."/>
        </authorList>
    </citation>
    <scope>NUCLEOTIDE SEQUENCE [LARGE SCALE GENOMIC DNA]</scope>
    <source>
        <strain evidence="1 2">DSM 17706</strain>
    </source>
</reference>
<dbReference type="Proteomes" id="UP000245137">
    <property type="component" value="Unassembled WGS sequence"/>
</dbReference>
<dbReference type="Pfam" id="PF06676">
    <property type="entry name" value="DUF1178"/>
    <property type="match status" value="1"/>
</dbReference>
<dbReference type="InterPro" id="IPR009562">
    <property type="entry name" value="DUF1178"/>
</dbReference>
<organism evidence="1 2">
    <name type="scientific">Methylosinus sporium</name>
    <dbReference type="NCBI Taxonomy" id="428"/>
    <lineage>
        <taxon>Bacteria</taxon>
        <taxon>Pseudomonadati</taxon>
        <taxon>Pseudomonadota</taxon>
        <taxon>Alphaproteobacteria</taxon>
        <taxon>Hyphomicrobiales</taxon>
        <taxon>Methylocystaceae</taxon>
        <taxon>Methylosinus</taxon>
    </lineage>
</organism>
<comment type="caution">
    <text evidence="1">The sequence shown here is derived from an EMBL/GenBank/DDBJ whole genome shotgun (WGS) entry which is preliminary data.</text>
</comment>
<accession>A0A2U1SLJ9</accession>
<dbReference type="PIRSF" id="PIRSF032131">
    <property type="entry name" value="UCP032131"/>
    <property type="match status" value="1"/>
</dbReference>